<dbReference type="EMBL" id="MLCB01000045">
    <property type="protein sequence ID" value="OJI95214.1"/>
    <property type="molecule type" value="Genomic_DNA"/>
</dbReference>
<dbReference type="RefSeq" id="WP_139292072.1">
    <property type="nucleotide sequence ID" value="NZ_JABBAN010000206.1"/>
</dbReference>
<keyword evidence="2" id="KW-1185">Reference proteome</keyword>
<accession>A0A1L9P1C5</accession>
<proteinExistence type="predicted"/>
<reference evidence="1 2" key="1">
    <citation type="submission" date="2016-10" db="EMBL/GenBank/DDBJ databases">
        <title>Genome sequence of Planktotalea frisia SH6-1.</title>
        <authorList>
            <person name="Poehlein A."/>
            <person name="Bakenhus I."/>
            <person name="Voget S."/>
            <person name="Brinkhoff T."/>
            <person name="Simon M."/>
        </authorList>
    </citation>
    <scope>NUCLEOTIDE SEQUENCE [LARGE SCALE GENOMIC DNA]</scope>
    <source>
        <strain evidence="1 2">SH6-1</strain>
    </source>
</reference>
<name>A0A1L9P1C5_9RHOB</name>
<dbReference type="SUPFAM" id="SSF53474">
    <property type="entry name" value="alpha/beta-Hydrolases"/>
    <property type="match status" value="1"/>
</dbReference>
<protein>
    <submittedName>
        <fullName evidence="1">Alpha/beta hydrolase family protein</fullName>
    </submittedName>
</protein>
<dbReference type="InterPro" id="IPR029058">
    <property type="entry name" value="AB_hydrolase_fold"/>
</dbReference>
<dbReference type="GO" id="GO:0016787">
    <property type="term" value="F:hydrolase activity"/>
    <property type="evidence" value="ECO:0007669"/>
    <property type="project" value="UniProtKB-KW"/>
</dbReference>
<dbReference type="AlphaFoldDB" id="A0A1L9P1C5"/>
<dbReference type="STRING" id="696762.PFRI_05500"/>
<dbReference type="Proteomes" id="UP000184514">
    <property type="component" value="Unassembled WGS sequence"/>
</dbReference>
<evidence type="ECO:0000313" key="1">
    <source>
        <dbReference type="EMBL" id="OJI95214.1"/>
    </source>
</evidence>
<dbReference type="OrthoDB" id="7877130at2"/>
<sequence length="298" mass="33262">MLNTFVKTAFAGRKAAKQRQTGRFHKAVPSVAQVFPRLTAKVFARRYLQSEHQILRDVRHSETPFEVIKCGAGYILRLDATDAQGTRRRCLIVPGHGGHYKQFLRLIRNLHKNQFSVDILAFPGHLGKKRETCSMRSIAQTVRTASKQHGIYHLLVAHCVSANAVLFELENGPLSARYAFISIPLKLQNLIRSGGELIGLAGKSLSYFIKQVDALGAPYQLDKDWYKVAESQSAPLLLLHSTNDFAAPFEDIAPLQRTWPAAQVTLYESGDHNGIVTSKRTVDRLVTFALDEADRISA</sequence>
<organism evidence="1 2">
    <name type="scientific">Planktotalea frisia</name>
    <dbReference type="NCBI Taxonomy" id="696762"/>
    <lineage>
        <taxon>Bacteria</taxon>
        <taxon>Pseudomonadati</taxon>
        <taxon>Pseudomonadota</taxon>
        <taxon>Alphaproteobacteria</taxon>
        <taxon>Rhodobacterales</taxon>
        <taxon>Paracoccaceae</taxon>
        <taxon>Planktotalea</taxon>
    </lineage>
</organism>
<evidence type="ECO:0000313" key="2">
    <source>
        <dbReference type="Proteomes" id="UP000184514"/>
    </source>
</evidence>
<comment type="caution">
    <text evidence="1">The sequence shown here is derived from an EMBL/GenBank/DDBJ whole genome shotgun (WGS) entry which is preliminary data.</text>
</comment>
<dbReference type="Gene3D" id="3.40.50.1820">
    <property type="entry name" value="alpha/beta hydrolase"/>
    <property type="match status" value="1"/>
</dbReference>
<gene>
    <name evidence="1" type="ORF">PFRI_05500</name>
</gene>
<keyword evidence="1" id="KW-0378">Hydrolase</keyword>